<accession>A0A931NHZ3</accession>
<organism evidence="6 7">
    <name type="scientific">Inhella proteolytica</name>
    <dbReference type="NCBI Taxonomy" id="2795029"/>
    <lineage>
        <taxon>Bacteria</taxon>
        <taxon>Pseudomonadati</taxon>
        <taxon>Pseudomonadota</taxon>
        <taxon>Betaproteobacteria</taxon>
        <taxon>Burkholderiales</taxon>
        <taxon>Sphaerotilaceae</taxon>
        <taxon>Inhella</taxon>
    </lineage>
</organism>
<dbReference type="PRINTS" id="PR01021">
    <property type="entry name" value="OMPADOMAIN"/>
</dbReference>
<keyword evidence="2 4" id="KW-0472">Membrane</keyword>
<dbReference type="InterPro" id="IPR050330">
    <property type="entry name" value="Bact_OuterMem_StrucFunc"/>
</dbReference>
<feature type="domain" description="OmpA-like" evidence="5">
    <location>
        <begin position="87"/>
        <end position="201"/>
    </location>
</feature>
<dbReference type="PANTHER" id="PTHR30329:SF21">
    <property type="entry name" value="LIPOPROTEIN YIAD-RELATED"/>
    <property type="match status" value="1"/>
</dbReference>
<dbReference type="InterPro" id="IPR036737">
    <property type="entry name" value="OmpA-like_sf"/>
</dbReference>
<evidence type="ECO:0000256" key="4">
    <source>
        <dbReference type="PROSITE-ProRule" id="PRU00473"/>
    </source>
</evidence>
<comment type="caution">
    <text evidence="6">The sequence shown here is derived from an EMBL/GenBank/DDBJ whole genome shotgun (WGS) entry which is preliminary data.</text>
</comment>
<evidence type="ECO:0000313" key="6">
    <source>
        <dbReference type="EMBL" id="MBH9577025.1"/>
    </source>
</evidence>
<dbReference type="GO" id="GO:0009279">
    <property type="term" value="C:cell outer membrane"/>
    <property type="evidence" value="ECO:0007669"/>
    <property type="project" value="UniProtKB-SubCell"/>
</dbReference>
<evidence type="ECO:0000256" key="1">
    <source>
        <dbReference type="ARBA" id="ARBA00004442"/>
    </source>
</evidence>
<dbReference type="RefSeq" id="WP_198110763.1">
    <property type="nucleotide sequence ID" value="NZ_JAEDAK010000005.1"/>
</dbReference>
<dbReference type="Pfam" id="PF00691">
    <property type="entry name" value="OmpA"/>
    <property type="match status" value="1"/>
</dbReference>
<evidence type="ECO:0000256" key="3">
    <source>
        <dbReference type="ARBA" id="ARBA00023237"/>
    </source>
</evidence>
<dbReference type="CDD" id="cd07185">
    <property type="entry name" value="OmpA_C-like"/>
    <property type="match status" value="1"/>
</dbReference>
<dbReference type="AlphaFoldDB" id="A0A931NHZ3"/>
<keyword evidence="3" id="KW-0998">Cell outer membrane</keyword>
<keyword evidence="7" id="KW-1185">Reference proteome</keyword>
<protein>
    <submittedName>
        <fullName evidence="6">OmpA family protein</fullName>
    </submittedName>
</protein>
<name>A0A931NHZ3_9BURK</name>
<dbReference type="InterPro" id="IPR006665">
    <property type="entry name" value="OmpA-like"/>
</dbReference>
<dbReference type="EMBL" id="JAEDAK010000005">
    <property type="protein sequence ID" value="MBH9577025.1"/>
    <property type="molecule type" value="Genomic_DNA"/>
</dbReference>
<dbReference type="PRINTS" id="PR01023">
    <property type="entry name" value="NAFLGMOTY"/>
</dbReference>
<dbReference type="SUPFAM" id="SSF103088">
    <property type="entry name" value="OmpA-like"/>
    <property type="match status" value="1"/>
</dbReference>
<gene>
    <name evidence="6" type="ORF">I7X39_08915</name>
</gene>
<sequence length="201" mass="21567">MRTSGILVALGALALAGCATKEYVNEAVAPVRADVQGLQQRAQAQDDGLKALDGRLMGQGERIKALELEAQARAAAAGKIKQPGFLMSTVLTDDRFKFKLGHAQLSPEAGTQLDQLVAQLKADNQPVVLEIQGHTDSSGSSAYNQRLGLERAEAVRQHLARAGVPLHRMATISYGETAPMTDNRSAEGRSLNRRVQVVVMR</sequence>
<dbReference type="PROSITE" id="PS51257">
    <property type="entry name" value="PROKAR_LIPOPROTEIN"/>
    <property type="match status" value="1"/>
</dbReference>
<evidence type="ECO:0000256" key="2">
    <source>
        <dbReference type="ARBA" id="ARBA00023136"/>
    </source>
</evidence>
<reference evidence="6" key="1">
    <citation type="submission" date="2020-12" db="EMBL/GenBank/DDBJ databases">
        <title>The genome sequence of Inhella sp. 1Y17.</title>
        <authorList>
            <person name="Liu Y."/>
        </authorList>
    </citation>
    <scope>NUCLEOTIDE SEQUENCE</scope>
    <source>
        <strain evidence="6">1Y17</strain>
    </source>
</reference>
<dbReference type="Proteomes" id="UP000613266">
    <property type="component" value="Unassembled WGS sequence"/>
</dbReference>
<dbReference type="PROSITE" id="PS51123">
    <property type="entry name" value="OMPA_2"/>
    <property type="match status" value="1"/>
</dbReference>
<comment type="subcellular location">
    <subcellularLocation>
        <location evidence="1">Cell outer membrane</location>
    </subcellularLocation>
</comment>
<dbReference type="Gene3D" id="3.30.1330.60">
    <property type="entry name" value="OmpA-like domain"/>
    <property type="match status" value="1"/>
</dbReference>
<dbReference type="PANTHER" id="PTHR30329">
    <property type="entry name" value="STATOR ELEMENT OF FLAGELLAR MOTOR COMPLEX"/>
    <property type="match status" value="1"/>
</dbReference>
<evidence type="ECO:0000259" key="5">
    <source>
        <dbReference type="PROSITE" id="PS51123"/>
    </source>
</evidence>
<evidence type="ECO:0000313" key="7">
    <source>
        <dbReference type="Proteomes" id="UP000613266"/>
    </source>
</evidence>
<dbReference type="InterPro" id="IPR006664">
    <property type="entry name" value="OMP_bac"/>
</dbReference>
<proteinExistence type="predicted"/>